<evidence type="ECO:0000313" key="5">
    <source>
        <dbReference type="Proteomes" id="UP000215902"/>
    </source>
</evidence>
<evidence type="ECO:0000256" key="2">
    <source>
        <dbReference type="RuleBase" id="RU363116"/>
    </source>
</evidence>
<organism evidence="4 5">
    <name type="scientific">Macrostomum lignano</name>
    <dbReference type="NCBI Taxonomy" id="282301"/>
    <lineage>
        <taxon>Eukaryota</taxon>
        <taxon>Metazoa</taxon>
        <taxon>Spiralia</taxon>
        <taxon>Lophotrochozoa</taxon>
        <taxon>Platyhelminthes</taxon>
        <taxon>Rhabditophora</taxon>
        <taxon>Macrostomorpha</taxon>
        <taxon>Macrostomida</taxon>
        <taxon>Macrostomidae</taxon>
        <taxon>Macrostomum</taxon>
    </lineage>
</organism>
<dbReference type="PANTHER" id="PTHR23248">
    <property type="entry name" value="PHOSPHOLIPID SCRAMBLASE-RELATED"/>
    <property type="match status" value="1"/>
</dbReference>
<keyword evidence="2" id="KW-0106">Calcium</keyword>
<dbReference type="EMBL" id="NIVC01002934">
    <property type="protein sequence ID" value="PAA54301.1"/>
    <property type="molecule type" value="Genomic_DNA"/>
</dbReference>
<gene>
    <name evidence="4" type="ORF">BOX15_Mlig014106g1</name>
</gene>
<dbReference type="PANTHER" id="PTHR23248:SF9">
    <property type="entry name" value="PHOSPHOLIPID SCRAMBLASE"/>
    <property type="match status" value="1"/>
</dbReference>
<dbReference type="AlphaFoldDB" id="A0A267DYC1"/>
<dbReference type="Pfam" id="PF03803">
    <property type="entry name" value="Scramblase"/>
    <property type="match status" value="1"/>
</dbReference>
<reference evidence="4 5" key="1">
    <citation type="submission" date="2017-06" db="EMBL/GenBank/DDBJ databases">
        <title>A platform for efficient transgenesis in Macrostomum lignano, a flatworm model organism for stem cell research.</title>
        <authorList>
            <person name="Berezikov E."/>
        </authorList>
    </citation>
    <scope>NUCLEOTIDE SEQUENCE [LARGE SCALE GENOMIC DNA]</scope>
    <source>
        <strain evidence="4">DV1</strain>
        <tissue evidence="4">Whole organism</tissue>
    </source>
</reference>
<feature type="non-terminal residue" evidence="4">
    <location>
        <position position="1"/>
    </location>
</feature>
<dbReference type="InterPro" id="IPR025659">
    <property type="entry name" value="Tubby-like_C"/>
</dbReference>
<dbReference type="SUPFAM" id="SSF54518">
    <property type="entry name" value="Tubby C-terminal domain-like"/>
    <property type="match status" value="1"/>
</dbReference>
<dbReference type="OrthoDB" id="191150at2759"/>
<protein>
    <recommendedName>
        <fullName evidence="2">Phospholipid scramblase</fullName>
    </recommendedName>
</protein>
<proteinExistence type="inferred from homology"/>
<feature type="compositionally biased region" description="Low complexity" evidence="3">
    <location>
        <begin position="35"/>
        <end position="58"/>
    </location>
</feature>
<evidence type="ECO:0000256" key="3">
    <source>
        <dbReference type="SAM" id="MobiDB-lite"/>
    </source>
</evidence>
<evidence type="ECO:0000256" key="1">
    <source>
        <dbReference type="ARBA" id="ARBA00005350"/>
    </source>
</evidence>
<evidence type="ECO:0000313" key="4">
    <source>
        <dbReference type="EMBL" id="PAA54301.1"/>
    </source>
</evidence>
<name>A0A267DYC1_9PLAT</name>
<dbReference type="Proteomes" id="UP000215902">
    <property type="component" value="Unassembled WGS sequence"/>
</dbReference>
<dbReference type="GO" id="GO:0005886">
    <property type="term" value="C:plasma membrane"/>
    <property type="evidence" value="ECO:0007669"/>
    <property type="project" value="TreeGrafter"/>
</dbReference>
<keyword evidence="2" id="KW-0449">Lipoprotein</keyword>
<comment type="cofactor">
    <cofactor evidence="2">
        <name>Ca(2+)</name>
        <dbReference type="ChEBI" id="CHEBI:29108"/>
    </cofactor>
</comment>
<comment type="function">
    <text evidence="2">May mediate accelerated ATP-independent bidirectional transbilayer migration of phospholipids upon binding calcium ions that results in a loss of phospholipid asymmetry in the plasma membrane.</text>
</comment>
<sequence length="340" mass="39119">FLSYFPTIRAERWETNFLTRLNFSEKPALFPTLMQQQPQQQQGNGAYGNPQMHQQHQQAPPPQAGAGGYAGPYGNPAYGNQQQMPPQQQQHMMMAMQQQQRQEQPWMQRPTVPNCPSGLEYLTQLDQLLIKQKKEFFEMMSGFEMQNKYVVQNSVGQRVYYAKESSDTCVRQCCGPQRPFELAIEDNFGTEVIHVSRPYKCMCYHQVCSCFKFCFDEVTVEAPPGNKVGKVVQVYGSCQAMYHICDENDETVLVIDGPSYMKCYCPGDDIPFRLMSKDGSNEIGRVSKQWSNLLQEYFTDADNFGITFPRDLDVKAKTVILGACFLIDFMFFERQGRQHH</sequence>
<comment type="caution">
    <text evidence="4">The sequence shown here is derived from an EMBL/GenBank/DDBJ whole genome shotgun (WGS) entry which is preliminary data.</text>
</comment>
<keyword evidence="2" id="KW-0564">Palmitate</keyword>
<comment type="similarity">
    <text evidence="1 2">Belongs to the phospholipid scramblase family.</text>
</comment>
<feature type="region of interest" description="Disordered" evidence="3">
    <location>
        <begin position="34"/>
        <end position="90"/>
    </location>
</feature>
<dbReference type="InterPro" id="IPR005552">
    <property type="entry name" value="Scramblase"/>
</dbReference>
<feature type="compositionally biased region" description="Low complexity" evidence="3">
    <location>
        <begin position="72"/>
        <end position="90"/>
    </location>
</feature>
<dbReference type="GO" id="GO:0017128">
    <property type="term" value="F:phospholipid scramblase activity"/>
    <property type="evidence" value="ECO:0007669"/>
    <property type="project" value="InterPro"/>
</dbReference>
<dbReference type="STRING" id="282301.A0A267DYC1"/>
<accession>A0A267DYC1</accession>
<keyword evidence="5" id="KW-1185">Reference proteome</keyword>